<feature type="signal peptide" evidence="1">
    <location>
        <begin position="1"/>
        <end position="18"/>
    </location>
</feature>
<proteinExistence type="predicted"/>
<evidence type="ECO:0008006" key="4">
    <source>
        <dbReference type="Google" id="ProtNLM"/>
    </source>
</evidence>
<dbReference type="EMBL" id="JAQNDL010000001">
    <property type="protein sequence ID" value="MDC0716481.1"/>
    <property type="molecule type" value="Genomic_DNA"/>
</dbReference>
<gene>
    <name evidence="2" type="ORF">POL25_06240</name>
</gene>
<accession>A0ABT5DSG1</accession>
<reference evidence="2 3" key="1">
    <citation type="submission" date="2022-11" db="EMBL/GenBank/DDBJ databases">
        <title>Minimal conservation of predation-associated metabolite biosynthetic gene clusters underscores biosynthetic potential of Myxococcota including descriptions for ten novel species: Archangium lansinium sp. nov., Myxococcus landrumus sp. nov., Nannocystis bai.</title>
        <authorList>
            <person name="Ahearne A."/>
            <person name="Stevens C."/>
            <person name="Dowd S."/>
        </authorList>
    </citation>
    <scope>NUCLEOTIDE SEQUENCE [LARGE SCALE GENOMIC DNA]</scope>
    <source>
        <strain evidence="2 3">BB15-2</strain>
    </source>
</reference>
<evidence type="ECO:0000256" key="1">
    <source>
        <dbReference type="SAM" id="SignalP"/>
    </source>
</evidence>
<evidence type="ECO:0000313" key="2">
    <source>
        <dbReference type="EMBL" id="MDC0716481.1"/>
    </source>
</evidence>
<keyword evidence="3" id="KW-1185">Reference proteome</keyword>
<organism evidence="2 3">
    <name type="scientific">Nannocystis bainbridge</name>
    <dbReference type="NCBI Taxonomy" id="2995303"/>
    <lineage>
        <taxon>Bacteria</taxon>
        <taxon>Pseudomonadati</taxon>
        <taxon>Myxococcota</taxon>
        <taxon>Polyangia</taxon>
        <taxon>Nannocystales</taxon>
        <taxon>Nannocystaceae</taxon>
        <taxon>Nannocystis</taxon>
    </lineage>
</organism>
<dbReference type="RefSeq" id="WP_272084969.1">
    <property type="nucleotide sequence ID" value="NZ_JAQNDL010000001.1"/>
</dbReference>
<sequence>MSRTVTLALAALALTAVSGCDDLVQRAAATHGGPATLKEDADSLEGKGGDCGACAKFRARPPSGINIPPSL</sequence>
<dbReference type="Proteomes" id="UP001221686">
    <property type="component" value="Unassembled WGS sequence"/>
</dbReference>
<keyword evidence="1" id="KW-0732">Signal</keyword>
<feature type="chain" id="PRO_5046114938" description="Lipoprotein" evidence="1">
    <location>
        <begin position="19"/>
        <end position="71"/>
    </location>
</feature>
<evidence type="ECO:0000313" key="3">
    <source>
        <dbReference type="Proteomes" id="UP001221686"/>
    </source>
</evidence>
<name>A0ABT5DSG1_9BACT</name>
<protein>
    <recommendedName>
        <fullName evidence="4">Lipoprotein</fullName>
    </recommendedName>
</protein>
<comment type="caution">
    <text evidence="2">The sequence shown here is derived from an EMBL/GenBank/DDBJ whole genome shotgun (WGS) entry which is preliminary data.</text>
</comment>
<dbReference type="PROSITE" id="PS51257">
    <property type="entry name" value="PROKAR_LIPOPROTEIN"/>
    <property type="match status" value="1"/>
</dbReference>